<evidence type="ECO:0000313" key="2">
    <source>
        <dbReference type="EMBL" id="AIG63119.1"/>
    </source>
</evidence>
<evidence type="ECO:0000313" key="7">
    <source>
        <dbReference type="EMBL" id="AMN16168.1"/>
    </source>
</evidence>
<dbReference type="EMBL" id="KU738897">
    <property type="protein sequence ID" value="AMN15479.1"/>
    <property type="molecule type" value="Genomic_DNA"/>
</dbReference>
<reference evidence="3" key="2">
    <citation type="journal article" date="2016" name="Genome Announc.">
        <title>Complete Genome Sequences of Seven Helicoverpa armigera SNPV-AC53-Derived Strains.</title>
        <authorList>
            <person name="Noune C."/>
            <person name="Hauxwell C."/>
        </authorList>
    </citation>
    <scope>NUCLEOTIDE SEQUENCE</scope>
    <source>
        <strain evidence="3">AC53C3</strain>
        <strain evidence="4">AC53C5</strain>
        <strain evidence="5">AC53C9</strain>
        <strain evidence="6">AC53T2</strain>
        <strain evidence="9">AC53T5</strain>
    </source>
</reference>
<evidence type="ECO:0000313" key="4">
    <source>
        <dbReference type="EMBL" id="AMN15616.1"/>
    </source>
</evidence>
<reference evidence="2" key="3">
    <citation type="submission" date="2016-08" db="EMBL/GenBank/DDBJ databases">
        <authorList>
            <person name="Seilhamer J.J."/>
        </authorList>
    </citation>
    <scope>NUCLEOTIDE SEQUENCE</scope>
    <source>
        <strain evidence="2">AC53</strain>
        <strain evidence="7">AC53T4.1</strain>
        <strain evidence="8">AC53T4.2</strain>
    </source>
</reference>
<dbReference type="EMBL" id="KU738898">
    <property type="protein sequence ID" value="AMN15616.1"/>
    <property type="molecule type" value="Genomic_DNA"/>
</dbReference>
<evidence type="ECO:0000313" key="6">
    <source>
        <dbReference type="EMBL" id="AMN16030.1"/>
    </source>
</evidence>
<protein>
    <submittedName>
        <fullName evidence="2">ORF78</fullName>
    </submittedName>
</protein>
<feature type="transmembrane region" description="Helical" evidence="1">
    <location>
        <begin position="12"/>
        <end position="32"/>
    </location>
</feature>
<proteinExistence type="predicted"/>
<organism evidence="2">
    <name type="scientific">Helicoverpa SNPV AC53</name>
    <dbReference type="NCBI Taxonomy" id="1569367"/>
    <lineage>
        <taxon>Viruses</taxon>
        <taxon>Viruses incertae sedis</taxon>
        <taxon>Naldaviricetes</taxon>
        <taxon>Lefavirales</taxon>
        <taxon>Baculoviridae</taxon>
        <taxon>Alphabaculovirus</taxon>
        <taxon>Alphabaculovirus helarmigerae</taxon>
    </lineage>
</organism>
<evidence type="ECO:0000313" key="3">
    <source>
        <dbReference type="EMBL" id="AMN15479.1"/>
    </source>
</evidence>
<keyword evidence="1" id="KW-0812">Transmembrane</keyword>
<name>A0A075TT23_9ABAC</name>
<sequence>MCRQRQKEINHKYIYIYIYIYLFINVVCNKNYMYIINDYFKKFCVSIITALKLKFHVN</sequence>
<reference evidence="2" key="1">
    <citation type="journal article" date="2015" name="Genome Announc.">
        <title>Complete Genome Sequences of Helicoverpa armigera Single Nucleopolyhedrovirus Strains AC53 and H25EA1 from Australia.</title>
        <authorList>
            <person name="Noune C."/>
            <person name="Hauxwell C."/>
        </authorList>
    </citation>
    <scope>NUCLEOTIDE SEQUENCE</scope>
    <source>
        <strain evidence="2">AC53</strain>
    </source>
</reference>
<keyword evidence="1" id="KW-1133">Transmembrane helix</keyword>
<keyword evidence="1" id="KW-0472">Membrane</keyword>
<evidence type="ECO:0000313" key="8">
    <source>
        <dbReference type="EMBL" id="AMN16305.1"/>
    </source>
</evidence>
<dbReference type="EMBL" id="KU738900">
    <property type="protein sequence ID" value="AMN15892.1"/>
    <property type="molecule type" value="Genomic_DNA"/>
</dbReference>
<dbReference type="EMBL" id="KU738901">
    <property type="protein sequence ID" value="AMN16030.1"/>
    <property type="molecule type" value="Genomic_DNA"/>
</dbReference>
<evidence type="ECO:0000313" key="9">
    <source>
        <dbReference type="EMBL" id="AMN16444.1"/>
    </source>
</evidence>
<evidence type="ECO:0000256" key="1">
    <source>
        <dbReference type="SAM" id="Phobius"/>
    </source>
</evidence>
<dbReference type="EMBL" id="KU738902">
    <property type="protein sequence ID" value="AMN16168.1"/>
    <property type="molecule type" value="Genomic_DNA"/>
</dbReference>
<dbReference type="EMBL" id="KU738904">
    <property type="protein sequence ID" value="AMN16444.1"/>
    <property type="molecule type" value="Genomic_DNA"/>
</dbReference>
<gene>
    <name evidence="2" type="ORF">HaSNPV-AC53_078</name>
</gene>
<accession>A0A075TT23</accession>
<dbReference type="EMBL" id="KJ909666">
    <property type="protein sequence ID" value="AIG63119.1"/>
    <property type="molecule type" value="Genomic_DNA"/>
</dbReference>
<dbReference type="EMBL" id="KU738903">
    <property type="protein sequence ID" value="AMN16305.1"/>
    <property type="molecule type" value="Genomic_DNA"/>
</dbReference>
<evidence type="ECO:0000313" key="5">
    <source>
        <dbReference type="EMBL" id="AMN15892.1"/>
    </source>
</evidence>